<evidence type="ECO:0000313" key="2">
    <source>
        <dbReference type="Proteomes" id="UP000266188"/>
    </source>
</evidence>
<organism evidence="1 2">
    <name type="scientific">Aspergillus sclerotialis</name>
    <dbReference type="NCBI Taxonomy" id="2070753"/>
    <lineage>
        <taxon>Eukaryota</taxon>
        <taxon>Fungi</taxon>
        <taxon>Dikarya</taxon>
        <taxon>Ascomycota</taxon>
        <taxon>Pezizomycotina</taxon>
        <taxon>Eurotiomycetes</taxon>
        <taxon>Eurotiomycetidae</taxon>
        <taxon>Eurotiales</taxon>
        <taxon>Aspergillaceae</taxon>
        <taxon>Aspergillus</taxon>
        <taxon>Aspergillus subgen. Polypaecilum</taxon>
    </lineage>
</organism>
<dbReference type="InterPro" id="IPR009784">
    <property type="entry name" value="DUF1349"/>
</dbReference>
<reference evidence="2" key="1">
    <citation type="submission" date="2017-02" db="EMBL/GenBank/DDBJ databases">
        <authorList>
            <person name="Tafer H."/>
            <person name="Lopandic K."/>
        </authorList>
    </citation>
    <scope>NUCLEOTIDE SEQUENCE [LARGE SCALE GENOMIC DNA]</scope>
    <source>
        <strain evidence="2">CBS 366.77</strain>
    </source>
</reference>
<proteinExistence type="predicted"/>
<name>A0A3A2ZWB5_9EURO</name>
<dbReference type="OrthoDB" id="42525at2759"/>
<sequence length="88" mass="9939">MCLWKAFNIDTDPPAASEIPRKFSIRACPQTDIWESPPSNRAFNAPILYQSMQLVEFKRARVTLAGDFQDTYSQGGLIIIIHPRNGDT</sequence>
<dbReference type="Pfam" id="PF07081">
    <property type="entry name" value="DUF1349"/>
    <property type="match status" value="1"/>
</dbReference>
<dbReference type="Gene3D" id="2.60.120.200">
    <property type="match status" value="1"/>
</dbReference>
<dbReference type="PANTHER" id="PTHR35332:SF2">
    <property type="entry name" value="REGULATION OF ENOLASE PROTEIN 1"/>
    <property type="match status" value="1"/>
</dbReference>
<accession>A0A3A2ZWB5</accession>
<gene>
    <name evidence="1" type="ORF">PHISCL_00701</name>
</gene>
<dbReference type="AlphaFoldDB" id="A0A3A2ZWB5"/>
<dbReference type="EMBL" id="MVGC01000011">
    <property type="protein sequence ID" value="RJE27000.1"/>
    <property type="molecule type" value="Genomic_DNA"/>
</dbReference>
<dbReference type="PANTHER" id="PTHR35332">
    <property type="entry name" value="REGULATION OF ENOLASE PROTEIN 1"/>
    <property type="match status" value="1"/>
</dbReference>
<evidence type="ECO:0000313" key="1">
    <source>
        <dbReference type="EMBL" id="RJE27000.1"/>
    </source>
</evidence>
<dbReference type="Proteomes" id="UP000266188">
    <property type="component" value="Unassembled WGS sequence"/>
</dbReference>
<dbReference type="STRING" id="2070753.A0A3A2ZWB5"/>
<protein>
    <submittedName>
        <fullName evidence="1">Uncharacterized protein</fullName>
    </submittedName>
</protein>
<comment type="caution">
    <text evidence="1">The sequence shown here is derived from an EMBL/GenBank/DDBJ whole genome shotgun (WGS) entry which is preliminary data.</text>
</comment>
<keyword evidence="2" id="KW-1185">Reference proteome</keyword>